<dbReference type="NCBIfam" id="TIGR00229">
    <property type="entry name" value="sensory_box"/>
    <property type="match status" value="3"/>
</dbReference>
<comment type="caution">
    <text evidence="11">The sequence shown here is derived from an EMBL/GenBank/DDBJ whole genome shotgun (WGS) entry which is preliminary data.</text>
</comment>
<dbReference type="InterPro" id="IPR052162">
    <property type="entry name" value="Sensor_kinase/Photoreceptor"/>
</dbReference>
<dbReference type="SUPFAM" id="SSF47384">
    <property type="entry name" value="Homodimeric domain of signal transducing histidine kinase"/>
    <property type="match status" value="1"/>
</dbReference>
<dbReference type="SMART" id="SM00448">
    <property type="entry name" value="REC"/>
    <property type="match status" value="1"/>
</dbReference>
<dbReference type="SMART" id="SM00091">
    <property type="entry name" value="PAS"/>
    <property type="match status" value="5"/>
</dbReference>
<dbReference type="Pfam" id="PF08447">
    <property type="entry name" value="PAS_3"/>
    <property type="match status" value="2"/>
</dbReference>
<evidence type="ECO:0000259" key="7">
    <source>
        <dbReference type="PROSITE" id="PS50109"/>
    </source>
</evidence>
<dbReference type="InterPro" id="IPR003661">
    <property type="entry name" value="HisK_dim/P_dom"/>
</dbReference>
<dbReference type="InterPro" id="IPR036890">
    <property type="entry name" value="HATPase_C_sf"/>
</dbReference>
<feature type="domain" description="Response regulatory" evidence="8">
    <location>
        <begin position="924"/>
        <end position="1039"/>
    </location>
</feature>
<dbReference type="PROSITE" id="PS50112">
    <property type="entry name" value="PAS"/>
    <property type="match status" value="2"/>
</dbReference>
<dbReference type="Gene3D" id="3.30.565.10">
    <property type="entry name" value="Histidine kinase-like ATPase, C-terminal domain"/>
    <property type="match status" value="1"/>
</dbReference>
<feature type="domain" description="PAC" evidence="10">
    <location>
        <begin position="620"/>
        <end position="675"/>
    </location>
</feature>
<dbReference type="PANTHER" id="PTHR43304">
    <property type="entry name" value="PHYTOCHROME-LIKE PROTEIN CPH1"/>
    <property type="match status" value="1"/>
</dbReference>
<dbReference type="InterPro" id="IPR013655">
    <property type="entry name" value="PAS_fold_3"/>
</dbReference>
<evidence type="ECO:0000256" key="1">
    <source>
        <dbReference type="ARBA" id="ARBA00000085"/>
    </source>
</evidence>
<feature type="modified residue" description="4-aspartylphosphate" evidence="6">
    <location>
        <position position="974"/>
    </location>
</feature>
<dbReference type="CDD" id="cd00082">
    <property type="entry name" value="HisKA"/>
    <property type="match status" value="1"/>
</dbReference>
<accession>A0ABT2VP95</accession>
<dbReference type="InterPro" id="IPR005467">
    <property type="entry name" value="His_kinase_dom"/>
</dbReference>
<dbReference type="InterPro" id="IPR003594">
    <property type="entry name" value="HATPase_dom"/>
</dbReference>
<dbReference type="EMBL" id="JAOTJC010000008">
    <property type="protein sequence ID" value="MCU7555136.1"/>
    <property type="molecule type" value="Genomic_DNA"/>
</dbReference>
<dbReference type="CDD" id="cd00130">
    <property type="entry name" value="PAS"/>
    <property type="match status" value="5"/>
</dbReference>
<dbReference type="SMART" id="SM00387">
    <property type="entry name" value="HATPase_c"/>
    <property type="match status" value="1"/>
</dbReference>
<protein>
    <recommendedName>
        <fullName evidence="2">histidine kinase</fullName>
        <ecNumber evidence="2">2.7.13.3</ecNumber>
    </recommendedName>
</protein>
<evidence type="ECO:0000259" key="9">
    <source>
        <dbReference type="PROSITE" id="PS50112"/>
    </source>
</evidence>
<dbReference type="EC" id="2.7.13.3" evidence="2"/>
<evidence type="ECO:0000256" key="5">
    <source>
        <dbReference type="ARBA" id="ARBA00022777"/>
    </source>
</evidence>
<dbReference type="Gene3D" id="3.30.450.20">
    <property type="entry name" value="PAS domain"/>
    <property type="match status" value="5"/>
</dbReference>
<dbReference type="PROSITE" id="PS50113">
    <property type="entry name" value="PAC"/>
    <property type="match status" value="3"/>
</dbReference>
<keyword evidence="4" id="KW-0808">Transferase</keyword>
<evidence type="ECO:0000256" key="2">
    <source>
        <dbReference type="ARBA" id="ARBA00012438"/>
    </source>
</evidence>
<dbReference type="InterPro" id="IPR004358">
    <property type="entry name" value="Sig_transdc_His_kin-like_C"/>
</dbReference>
<keyword evidence="5" id="KW-0418">Kinase</keyword>
<evidence type="ECO:0000259" key="10">
    <source>
        <dbReference type="PROSITE" id="PS50113"/>
    </source>
</evidence>
<gene>
    <name evidence="11" type="ORF">OCL06_11055</name>
</gene>
<proteinExistence type="predicted"/>
<evidence type="ECO:0000256" key="4">
    <source>
        <dbReference type="ARBA" id="ARBA00022679"/>
    </source>
</evidence>
<sequence>MNKETPHFLAGGGALGARMRIFAWEQTPLGAATTWPSSLKTLVGIMLASNQPMFVAWGATRTLIYNDSYAEILGNKHPDALGRDFLDVWYEIREELQPIVSSALRGEPVQMQDIPLVVHRHGYPEQTHFSFFYSPVRGEGSEIEGLFCACTEITGQVLAEQRLAESEARHRGVLTNMDEAFLLLGPDFRVLEANDAASRLIKTKDDLIGEEFEVLFSEGGLASVHAMCQRVSASGTPERIDYSHDSTEQGFCWYEARAYMVDAGLAVFVRDITEHKKMAADAADAAERVQLALDAGAIVGTWVWTIPDNRFIADARFATTFGLDETLCKSGLPLEIAMESICVEDRDRVAAAIEEVMGRGGAYRCEYRVRHRDGTFRWVEANGRVEFDSNGEAVRFPGVLLDIEDRQRMEAERDQAGMLLRMFTDAVPGVVYAKDRAGRFMVANRGVSELLGLPPEAFLGRTDEDVLADSAQSAAIMATDRRIMDSGVGEQIEEEVMLSDGTPAIWLSTKEAWRDEQGNILGLIGSSVDITDRKRMENALRLSEQRFALAMDVAQFGTWVWEVQTGDIRMDPRCRQIVGVGPDDAVVTFDVLSQRVHPDDWPRIEAALNHALQSDSGGSYSEEFRWIHAEGQIVWTMARGQVLFDGEVPDARPLSMIGTVLDITERRRMVESLEQADRRKDEFLAMLAHELRNPLAPIGTAASLLEMAPVDDEARVREIGGVITRQVAHMTELVDDLLDVSRVTRGLVEFAREPVDIRSVMNAAVEQAQPLIGARGHVLTTEFPDTAVVIGDHHRLVQVVTNLLNNAAKYTSANGRLQMSTQVKNEKVQLSVTDSGIGMDDALLSTVFELFAQGKRTPDRSQGGLGIGLALVRSIVEQHGGSVTATSPGLNLGSTFTITLPLAATDEVLVEAPTVTAGGSTALKILVVDDNRDAAETLAILLNALGHETEVAFDGAGALAVVRAEPRWDAFILDIGLPDITGYDLARQLKVAADCSTYITLTGYDQASDRQKSKAAGFDHHLAKPVDFGRLQQILNGIDSVQLEHSE</sequence>
<dbReference type="Pfam" id="PF00512">
    <property type="entry name" value="HisKA"/>
    <property type="match status" value="1"/>
</dbReference>
<dbReference type="PROSITE" id="PS50109">
    <property type="entry name" value="HIS_KIN"/>
    <property type="match status" value="1"/>
</dbReference>
<dbReference type="SMART" id="SM00086">
    <property type="entry name" value="PAC"/>
    <property type="match status" value="3"/>
</dbReference>
<feature type="domain" description="PAS" evidence="9">
    <location>
        <begin position="543"/>
        <end position="615"/>
    </location>
</feature>
<dbReference type="PANTHER" id="PTHR43304:SF1">
    <property type="entry name" value="PAC DOMAIN-CONTAINING PROTEIN"/>
    <property type="match status" value="1"/>
</dbReference>
<evidence type="ECO:0000256" key="6">
    <source>
        <dbReference type="PROSITE-ProRule" id="PRU00169"/>
    </source>
</evidence>
<keyword evidence="12" id="KW-1185">Reference proteome</keyword>
<dbReference type="InterPro" id="IPR011006">
    <property type="entry name" value="CheY-like_superfamily"/>
</dbReference>
<dbReference type="InterPro" id="IPR035965">
    <property type="entry name" value="PAS-like_dom_sf"/>
</dbReference>
<dbReference type="InterPro" id="IPR000014">
    <property type="entry name" value="PAS"/>
</dbReference>
<dbReference type="SMART" id="SM00388">
    <property type="entry name" value="HisKA"/>
    <property type="match status" value="1"/>
</dbReference>
<name>A0ABT2VP95_9ALTE</name>
<dbReference type="PRINTS" id="PR00344">
    <property type="entry name" value="BCTRLSENSOR"/>
</dbReference>
<dbReference type="Gene3D" id="3.40.50.2300">
    <property type="match status" value="1"/>
</dbReference>
<keyword evidence="3 6" id="KW-0597">Phosphoprotein</keyword>
<dbReference type="InterPro" id="IPR000700">
    <property type="entry name" value="PAS-assoc_C"/>
</dbReference>
<feature type="domain" description="PAC" evidence="10">
    <location>
        <begin position="490"/>
        <end position="542"/>
    </location>
</feature>
<dbReference type="SUPFAM" id="SSF55785">
    <property type="entry name" value="PYP-like sensor domain (PAS domain)"/>
    <property type="match status" value="5"/>
</dbReference>
<dbReference type="InterPro" id="IPR001610">
    <property type="entry name" value="PAC"/>
</dbReference>
<dbReference type="Pfam" id="PF02518">
    <property type="entry name" value="HATPase_c"/>
    <property type="match status" value="1"/>
</dbReference>
<dbReference type="Proteomes" id="UP001209257">
    <property type="component" value="Unassembled WGS sequence"/>
</dbReference>
<dbReference type="SUPFAM" id="SSF52172">
    <property type="entry name" value="CheY-like"/>
    <property type="match status" value="1"/>
</dbReference>
<feature type="domain" description="PAC" evidence="10">
    <location>
        <begin position="363"/>
        <end position="415"/>
    </location>
</feature>
<organism evidence="11 12">
    <name type="scientific">Alteromonas salexigens</name>
    <dbReference type="NCBI Taxonomy" id="2982530"/>
    <lineage>
        <taxon>Bacteria</taxon>
        <taxon>Pseudomonadati</taxon>
        <taxon>Pseudomonadota</taxon>
        <taxon>Gammaproteobacteria</taxon>
        <taxon>Alteromonadales</taxon>
        <taxon>Alteromonadaceae</taxon>
        <taxon>Alteromonas/Salinimonas group</taxon>
        <taxon>Alteromonas</taxon>
    </lineage>
</organism>
<dbReference type="RefSeq" id="WP_262994500.1">
    <property type="nucleotide sequence ID" value="NZ_JAOTJC010000008.1"/>
</dbReference>
<feature type="domain" description="Histidine kinase" evidence="7">
    <location>
        <begin position="686"/>
        <end position="904"/>
    </location>
</feature>
<evidence type="ECO:0000313" key="11">
    <source>
        <dbReference type="EMBL" id="MCU7555136.1"/>
    </source>
</evidence>
<dbReference type="InterPro" id="IPR001789">
    <property type="entry name" value="Sig_transdc_resp-reg_receiver"/>
</dbReference>
<dbReference type="PROSITE" id="PS50110">
    <property type="entry name" value="RESPONSE_REGULATORY"/>
    <property type="match status" value="1"/>
</dbReference>
<evidence type="ECO:0000259" key="8">
    <source>
        <dbReference type="PROSITE" id="PS50110"/>
    </source>
</evidence>
<comment type="catalytic activity">
    <reaction evidence="1">
        <text>ATP + protein L-histidine = ADP + protein N-phospho-L-histidine.</text>
        <dbReference type="EC" id="2.7.13.3"/>
    </reaction>
</comment>
<dbReference type="InterPro" id="IPR036097">
    <property type="entry name" value="HisK_dim/P_sf"/>
</dbReference>
<dbReference type="InterPro" id="IPR013656">
    <property type="entry name" value="PAS_4"/>
</dbReference>
<dbReference type="SUPFAM" id="SSF55874">
    <property type="entry name" value="ATPase domain of HSP90 chaperone/DNA topoisomerase II/histidine kinase"/>
    <property type="match status" value="1"/>
</dbReference>
<dbReference type="Pfam" id="PF00072">
    <property type="entry name" value="Response_reg"/>
    <property type="match status" value="1"/>
</dbReference>
<dbReference type="Gene3D" id="2.10.70.100">
    <property type="match status" value="1"/>
</dbReference>
<evidence type="ECO:0000313" key="12">
    <source>
        <dbReference type="Proteomes" id="UP001209257"/>
    </source>
</evidence>
<reference evidence="12" key="1">
    <citation type="submission" date="2023-07" db="EMBL/GenBank/DDBJ databases">
        <title>Study on multiphase classification of strain Alteromonas salexigens isolated from the Yellow Sea.</title>
        <authorList>
            <person name="Sun L."/>
        </authorList>
    </citation>
    <scope>NUCLEOTIDE SEQUENCE [LARGE SCALE GENOMIC DNA]</scope>
    <source>
        <strain evidence="12">ASW11-19</strain>
    </source>
</reference>
<dbReference type="Pfam" id="PF08448">
    <property type="entry name" value="PAS_4"/>
    <property type="match status" value="3"/>
</dbReference>
<dbReference type="Gene3D" id="1.10.287.130">
    <property type="match status" value="1"/>
</dbReference>
<evidence type="ECO:0000256" key="3">
    <source>
        <dbReference type="ARBA" id="ARBA00022553"/>
    </source>
</evidence>
<feature type="domain" description="PAS" evidence="9">
    <location>
        <begin position="416"/>
        <end position="462"/>
    </location>
</feature>